<organism evidence="2 3">
    <name type="scientific">Vitis vinifera</name>
    <name type="common">Grape</name>
    <dbReference type="NCBI Taxonomy" id="29760"/>
    <lineage>
        <taxon>Eukaryota</taxon>
        <taxon>Viridiplantae</taxon>
        <taxon>Streptophyta</taxon>
        <taxon>Embryophyta</taxon>
        <taxon>Tracheophyta</taxon>
        <taxon>Spermatophyta</taxon>
        <taxon>Magnoliopsida</taxon>
        <taxon>eudicotyledons</taxon>
        <taxon>Gunneridae</taxon>
        <taxon>Pentapetalae</taxon>
        <taxon>rosids</taxon>
        <taxon>Vitales</taxon>
        <taxon>Vitaceae</taxon>
        <taxon>Viteae</taxon>
        <taxon>Vitis</taxon>
    </lineage>
</organism>
<protein>
    <submittedName>
        <fullName evidence="2">Uncharacterized protein</fullName>
    </submittedName>
</protein>
<evidence type="ECO:0000313" key="2">
    <source>
        <dbReference type="EMBL" id="CBI39823.3"/>
    </source>
</evidence>
<name>D7UAQ8_VITVI</name>
<accession>D7UAQ8</accession>
<dbReference type="Proteomes" id="UP000009183">
    <property type="component" value="Chromosome 19"/>
</dbReference>
<dbReference type="EMBL" id="FN596747">
    <property type="protein sequence ID" value="CBI39823.3"/>
    <property type="molecule type" value="Genomic_DNA"/>
</dbReference>
<dbReference type="HOGENOM" id="CLU_2163041_0_0_1"/>
<dbReference type="InParanoid" id="D7UAQ8"/>
<gene>
    <name evidence="2" type="ordered locus">VIT_19s0015g01410</name>
</gene>
<proteinExistence type="predicted"/>
<evidence type="ECO:0000313" key="3">
    <source>
        <dbReference type="Proteomes" id="UP000009183"/>
    </source>
</evidence>
<dbReference type="AlphaFoldDB" id="D7UAQ8"/>
<keyword evidence="3" id="KW-1185">Reference proteome</keyword>
<dbReference type="PaxDb" id="29760-VIT_19s0015g01410.t01"/>
<evidence type="ECO:0000256" key="1">
    <source>
        <dbReference type="SAM" id="MobiDB-lite"/>
    </source>
</evidence>
<feature type="region of interest" description="Disordered" evidence="1">
    <location>
        <begin position="1"/>
        <end position="24"/>
    </location>
</feature>
<reference evidence="3" key="1">
    <citation type="journal article" date="2007" name="Nature">
        <title>The grapevine genome sequence suggests ancestral hexaploidization in major angiosperm phyla.</title>
        <authorList>
            <consortium name="The French-Italian Public Consortium for Grapevine Genome Characterization."/>
            <person name="Jaillon O."/>
            <person name="Aury J.-M."/>
            <person name="Noel B."/>
            <person name="Policriti A."/>
            <person name="Clepet C."/>
            <person name="Casagrande A."/>
            <person name="Choisne N."/>
            <person name="Aubourg S."/>
            <person name="Vitulo N."/>
            <person name="Jubin C."/>
            <person name="Vezzi A."/>
            <person name="Legeai F."/>
            <person name="Hugueney P."/>
            <person name="Dasilva C."/>
            <person name="Horner D."/>
            <person name="Mica E."/>
            <person name="Jublot D."/>
            <person name="Poulain J."/>
            <person name="Bruyere C."/>
            <person name="Billault A."/>
            <person name="Segurens B."/>
            <person name="Gouyvenoux M."/>
            <person name="Ugarte E."/>
            <person name="Cattonaro F."/>
            <person name="Anthouard V."/>
            <person name="Vico V."/>
            <person name="Del Fabbro C."/>
            <person name="Alaux M."/>
            <person name="Di Gaspero G."/>
            <person name="Dumas V."/>
            <person name="Felice N."/>
            <person name="Paillard S."/>
            <person name="Juman I."/>
            <person name="Moroldo M."/>
            <person name="Scalabrin S."/>
            <person name="Canaguier A."/>
            <person name="Le Clainche I."/>
            <person name="Malacrida G."/>
            <person name="Durand E."/>
            <person name="Pesole G."/>
            <person name="Laucou V."/>
            <person name="Chatelet P."/>
            <person name="Merdinoglu D."/>
            <person name="Delledonne M."/>
            <person name="Pezzotti M."/>
            <person name="Lecharny A."/>
            <person name="Scarpelli C."/>
            <person name="Artiguenave F."/>
            <person name="Pe M.E."/>
            <person name="Valle G."/>
            <person name="Morgante M."/>
            <person name="Caboche M."/>
            <person name="Adam-Blondon A.-F."/>
            <person name="Weissenbach J."/>
            <person name="Quetier F."/>
            <person name="Wincker P."/>
        </authorList>
    </citation>
    <scope>NUCLEOTIDE SEQUENCE [LARGE SCALE GENOMIC DNA]</scope>
    <source>
        <strain evidence="3">cv. Pinot noir / PN40024</strain>
    </source>
</reference>
<sequence length="111" mass="12412">MSRSGELGEGAGSSEACGMGGPGKNSKSFRVLISCRLHPYLWFQISPPSPSFIPDASDKKYIDAIFVKLIENQSLLEVSSNFFLKISFYDYFCNNPVIRFAIFLKSLVFEL</sequence>